<dbReference type="EMBL" id="OD020949">
    <property type="protein sequence ID" value="CAD7419360.1"/>
    <property type="molecule type" value="Genomic_DNA"/>
</dbReference>
<evidence type="ECO:0000256" key="2">
    <source>
        <dbReference type="SAM" id="SignalP"/>
    </source>
</evidence>
<feature type="compositionally biased region" description="Basic and acidic residues" evidence="1">
    <location>
        <begin position="83"/>
        <end position="93"/>
    </location>
</feature>
<dbReference type="AlphaFoldDB" id="A0A7R9DRB4"/>
<feature type="region of interest" description="Disordered" evidence="1">
    <location>
        <begin position="80"/>
        <end position="101"/>
    </location>
</feature>
<evidence type="ECO:0000313" key="3">
    <source>
        <dbReference type="EMBL" id="CAD7419360.1"/>
    </source>
</evidence>
<gene>
    <name evidence="3" type="ORF">TPSB3V08_LOCUS12917</name>
</gene>
<keyword evidence="2" id="KW-0732">Signal</keyword>
<feature type="signal peptide" evidence="2">
    <location>
        <begin position="1"/>
        <end position="24"/>
    </location>
</feature>
<proteinExistence type="predicted"/>
<protein>
    <recommendedName>
        <fullName evidence="4">Secreted protein</fullName>
    </recommendedName>
</protein>
<sequence>MWVRLGQQLRSRVCLRSLLIFVRSRWLVVPSRTSGWKCSFRYLDIHVKIYQRCIASCGESTLYMQCRTVDSLYEQNATDVTIDESRTPPRNDSRGPIGRGVNCGEPRHVDQSTISCVPKKISTLLAVNP</sequence>
<feature type="chain" id="PRO_5030521242" description="Secreted protein" evidence="2">
    <location>
        <begin position="25"/>
        <end position="129"/>
    </location>
</feature>
<reference evidence="3" key="1">
    <citation type="submission" date="2020-11" db="EMBL/GenBank/DDBJ databases">
        <authorList>
            <person name="Tran Van P."/>
        </authorList>
    </citation>
    <scope>NUCLEOTIDE SEQUENCE</scope>
</reference>
<organism evidence="3">
    <name type="scientific">Timema poppense</name>
    <name type="common">Walking stick</name>
    <dbReference type="NCBI Taxonomy" id="170557"/>
    <lineage>
        <taxon>Eukaryota</taxon>
        <taxon>Metazoa</taxon>
        <taxon>Ecdysozoa</taxon>
        <taxon>Arthropoda</taxon>
        <taxon>Hexapoda</taxon>
        <taxon>Insecta</taxon>
        <taxon>Pterygota</taxon>
        <taxon>Neoptera</taxon>
        <taxon>Polyneoptera</taxon>
        <taxon>Phasmatodea</taxon>
        <taxon>Timematodea</taxon>
        <taxon>Timematoidea</taxon>
        <taxon>Timematidae</taxon>
        <taxon>Timema</taxon>
    </lineage>
</organism>
<name>A0A7R9DRB4_TIMPO</name>
<accession>A0A7R9DRB4</accession>
<evidence type="ECO:0008006" key="4">
    <source>
        <dbReference type="Google" id="ProtNLM"/>
    </source>
</evidence>
<evidence type="ECO:0000256" key="1">
    <source>
        <dbReference type="SAM" id="MobiDB-lite"/>
    </source>
</evidence>